<gene>
    <name evidence="2" type="ORF">H8B22_04185</name>
</gene>
<evidence type="ECO:0000313" key="3">
    <source>
        <dbReference type="Proteomes" id="UP000516018"/>
    </source>
</evidence>
<protein>
    <submittedName>
        <fullName evidence="2">Uncharacterized protein</fullName>
    </submittedName>
</protein>
<evidence type="ECO:0000313" key="2">
    <source>
        <dbReference type="EMBL" id="QNP41430.1"/>
    </source>
</evidence>
<sequence>MRRIVVLGLASLVLVACNQTAQQPPADTQSVASAVAQPEAPAAVPAVNPDFPTGFEPPFGYKIRSRKTEESPEGPVRKLVIEFKQGDVATVDKQIEELLTAKGYRRYKSFQQGEGLVGDYGNQGRRVTVTTNPANGQLALAADSLGTVYFVWKE</sequence>
<organism evidence="2 3">
    <name type="scientific">Agrilutibacter terrestris</name>
    <dbReference type="NCBI Taxonomy" id="2865112"/>
    <lineage>
        <taxon>Bacteria</taxon>
        <taxon>Pseudomonadati</taxon>
        <taxon>Pseudomonadota</taxon>
        <taxon>Gammaproteobacteria</taxon>
        <taxon>Lysobacterales</taxon>
        <taxon>Lysobacteraceae</taxon>
        <taxon>Agrilutibacter</taxon>
    </lineage>
</organism>
<evidence type="ECO:0000256" key="1">
    <source>
        <dbReference type="SAM" id="SignalP"/>
    </source>
</evidence>
<dbReference type="RefSeq" id="WP_187712866.1">
    <property type="nucleotide sequence ID" value="NZ_CP060820.1"/>
</dbReference>
<reference evidence="2 3" key="1">
    <citation type="submission" date="2020-08" db="EMBL/GenBank/DDBJ databases">
        <title>Lysobacter sp. II4 sp. nov., isolated from soil.</title>
        <authorList>
            <person name="Woo C.Y."/>
            <person name="Kim J."/>
        </authorList>
    </citation>
    <scope>NUCLEOTIDE SEQUENCE [LARGE SCALE GENOMIC DNA]</scope>
    <source>
        <strain evidence="2 3">II4</strain>
    </source>
</reference>
<keyword evidence="1" id="KW-0732">Signal</keyword>
<dbReference type="Proteomes" id="UP000516018">
    <property type="component" value="Chromosome"/>
</dbReference>
<name>A0A7H0FZG4_9GAMM</name>
<dbReference type="KEGG" id="lsx:H8B22_04185"/>
<dbReference type="AlphaFoldDB" id="A0A7H0FZG4"/>
<feature type="chain" id="PRO_5028832325" evidence="1">
    <location>
        <begin position="22"/>
        <end position="154"/>
    </location>
</feature>
<proteinExistence type="predicted"/>
<keyword evidence="3" id="KW-1185">Reference proteome</keyword>
<dbReference type="EMBL" id="CP060820">
    <property type="protein sequence ID" value="QNP41430.1"/>
    <property type="molecule type" value="Genomic_DNA"/>
</dbReference>
<dbReference type="PROSITE" id="PS51257">
    <property type="entry name" value="PROKAR_LIPOPROTEIN"/>
    <property type="match status" value="1"/>
</dbReference>
<accession>A0A7H0FZG4</accession>
<feature type="signal peptide" evidence="1">
    <location>
        <begin position="1"/>
        <end position="21"/>
    </location>
</feature>